<dbReference type="PANTHER" id="PTHR33784">
    <property type="entry name" value="OS05G0482100 PROTEIN"/>
    <property type="match status" value="1"/>
</dbReference>
<dbReference type="SMR" id="A0A816IGN2"/>
<reference evidence="1" key="1">
    <citation type="submission" date="2021-01" db="EMBL/GenBank/DDBJ databases">
        <authorList>
            <consortium name="Genoscope - CEA"/>
            <person name="William W."/>
        </authorList>
    </citation>
    <scope>NUCLEOTIDE SEQUENCE</scope>
</reference>
<organism evidence="1">
    <name type="scientific">Brassica napus</name>
    <name type="common">Rape</name>
    <dbReference type="NCBI Taxonomy" id="3708"/>
    <lineage>
        <taxon>Eukaryota</taxon>
        <taxon>Viridiplantae</taxon>
        <taxon>Streptophyta</taxon>
        <taxon>Embryophyta</taxon>
        <taxon>Tracheophyta</taxon>
        <taxon>Spermatophyta</taxon>
        <taxon>Magnoliopsida</taxon>
        <taxon>eudicotyledons</taxon>
        <taxon>Gunneridae</taxon>
        <taxon>Pentapetalae</taxon>
        <taxon>rosids</taxon>
        <taxon>malvids</taxon>
        <taxon>Brassicales</taxon>
        <taxon>Brassicaceae</taxon>
        <taxon>Brassiceae</taxon>
        <taxon>Brassica</taxon>
    </lineage>
</organism>
<gene>
    <name evidence="1" type="ORF">DARMORV10_C03P66140.1</name>
</gene>
<dbReference type="Proteomes" id="UP001295469">
    <property type="component" value="Chromosome C03"/>
</dbReference>
<name>A0A816IGN2_BRANA</name>
<protein>
    <submittedName>
        <fullName evidence="1">(rape) hypothetical protein</fullName>
    </submittedName>
</protein>
<dbReference type="PANTHER" id="PTHR33784:SF35">
    <property type="entry name" value="(RAPE) HYPOTHETICAL PROTEIN"/>
    <property type="match status" value="1"/>
</dbReference>
<dbReference type="InterPro" id="IPR040338">
    <property type="entry name" value="At1g67623-like"/>
</dbReference>
<accession>A0A816IGN2</accession>
<dbReference type="SUPFAM" id="SSF81383">
    <property type="entry name" value="F-box domain"/>
    <property type="match status" value="1"/>
</dbReference>
<proteinExistence type="predicted"/>
<dbReference type="EMBL" id="HG994367">
    <property type="protein sequence ID" value="CAF1707932.1"/>
    <property type="molecule type" value="Genomic_DNA"/>
</dbReference>
<sequence>MPEFPILSLPTEVQALVVQCVAHNSFADIYRLRATCKSMHAFADDGGVYAAFYLFKFPWYVGERNLLLRRFFEEGNPSTLYVKGVEYFYRLDCHVEGLSLIKRAADAGFERATCLDLQENTLLRSEWWIDPPRGYGIGIITMCS</sequence>
<dbReference type="InterPro" id="IPR036047">
    <property type="entry name" value="F-box-like_dom_sf"/>
</dbReference>
<evidence type="ECO:0000313" key="1">
    <source>
        <dbReference type="EMBL" id="CAF1707932.1"/>
    </source>
</evidence>
<dbReference type="AlphaFoldDB" id="A0A816IGN2"/>